<gene>
    <name evidence="16" type="ORF">OCTVUL_1B022593</name>
</gene>
<feature type="domain" description="Carrier" evidence="15">
    <location>
        <begin position="77"/>
        <end position="144"/>
    </location>
</feature>
<dbReference type="NCBIfam" id="TIGR00517">
    <property type="entry name" value="acyl_carrier"/>
    <property type="match status" value="1"/>
</dbReference>
<proteinExistence type="inferred from homology"/>
<dbReference type="AlphaFoldDB" id="A0AA36BYT8"/>
<evidence type="ECO:0000256" key="10">
    <source>
        <dbReference type="ARBA" id="ARBA00022982"/>
    </source>
</evidence>
<evidence type="ECO:0000256" key="8">
    <source>
        <dbReference type="ARBA" id="ARBA00022832"/>
    </source>
</evidence>
<evidence type="ECO:0000256" key="6">
    <source>
        <dbReference type="ARBA" id="ARBA00022516"/>
    </source>
</evidence>
<keyword evidence="5 14" id="KW-0596">Phosphopantetheine</keyword>
<keyword evidence="11" id="KW-0443">Lipid metabolism</keyword>
<dbReference type="Gene3D" id="1.10.1200.10">
    <property type="entry name" value="ACP-like"/>
    <property type="match status" value="1"/>
</dbReference>
<evidence type="ECO:0000256" key="4">
    <source>
        <dbReference type="ARBA" id="ARBA00022448"/>
    </source>
</evidence>
<dbReference type="PANTHER" id="PTHR20863">
    <property type="entry name" value="ACYL CARRIER PROTEIN"/>
    <property type="match status" value="1"/>
</dbReference>
<comment type="subcellular location">
    <subcellularLocation>
        <location evidence="1">Mitochondrion</location>
    </subcellularLocation>
</comment>
<organism evidence="16 17">
    <name type="scientific">Octopus vulgaris</name>
    <name type="common">Common octopus</name>
    <dbReference type="NCBI Taxonomy" id="6645"/>
    <lineage>
        <taxon>Eukaryota</taxon>
        <taxon>Metazoa</taxon>
        <taxon>Spiralia</taxon>
        <taxon>Lophotrochozoa</taxon>
        <taxon>Mollusca</taxon>
        <taxon>Cephalopoda</taxon>
        <taxon>Coleoidea</taxon>
        <taxon>Octopodiformes</taxon>
        <taxon>Octopoda</taxon>
        <taxon>Incirrata</taxon>
        <taxon>Octopodidae</taxon>
        <taxon>Octopus</taxon>
    </lineage>
</organism>
<evidence type="ECO:0000256" key="13">
    <source>
        <dbReference type="ARBA" id="ARBA00023160"/>
    </source>
</evidence>
<keyword evidence="12" id="KW-0496">Mitochondrion</keyword>
<dbReference type="PROSITE" id="PS00012">
    <property type="entry name" value="PHOSPHOPANTETHEINE"/>
    <property type="match status" value="1"/>
</dbReference>
<dbReference type="HAMAP" id="MF_01217">
    <property type="entry name" value="Acyl_carrier"/>
    <property type="match status" value="1"/>
</dbReference>
<keyword evidence="17" id="KW-1185">Reference proteome</keyword>
<comment type="function">
    <text evidence="14">Carrier of the growing fatty acid chain in fatty acid biosynthesis.</text>
</comment>
<dbReference type="InterPro" id="IPR009081">
    <property type="entry name" value="PP-bd_ACP"/>
</dbReference>
<evidence type="ECO:0000256" key="11">
    <source>
        <dbReference type="ARBA" id="ARBA00023098"/>
    </source>
</evidence>
<keyword evidence="7" id="KW-0597">Phosphoprotein</keyword>
<dbReference type="InterPro" id="IPR006162">
    <property type="entry name" value="Ppantetheine_attach_site"/>
</dbReference>
<name>A0AA36BYT8_OCTVU</name>
<evidence type="ECO:0000256" key="14">
    <source>
        <dbReference type="RuleBase" id="RU000722"/>
    </source>
</evidence>
<evidence type="ECO:0000256" key="2">
    <source>
        <dbReference type="ARBA" id="ARBA00005194"/>
    </source>
</evidence>
<dbReference type="EMBL" id="OX597840">
    <property type="protein sequence ID" value="CAI9742166.1"/>
    <property type="molecule type" value="Genomic_DNA"/>
</dbReference>
<keyword evidence="10" id="KW-0249">Electron transport</keyword>
<keyword evidence="4" id="KW-0813">Transport</keyword>
<comment type="similarity">
    <text evidence="3">Belongs to the acyl carrier protein (ACP) family.</text>
</comment>
<dbReference type="FunFam" id="1.10.1200.10:FF:000003">
    <property type="entry name" value="Acyl carrier protein"/>
    <property type="match status" value="1"/>
</dbReference>
<accession>A0AA36BYT8</accession>
<dbReference type="GO" id="GO:0000035">
    <property type="term" value="F:acyl binding"/>
    <property type="evidence" value="ECO:0007669"/>
    <property type="project" value="TreeGrafter"/>
</dbReference>
<evidence type="ECO:0000256" key="1">
    <source>
        <dbReference type="ARBA" id="ARBA00004173"/>
    </source>
</evidence>
<evidence type="ECO:0000259" key="15">
    <source>
        <dbReference type="Pfam" id="PF00550"/>
    </source>
</evidence>
<comment type="pathway">
    <text evidence="2">Lipid metabolism; fatty acid biosynthesis.</text>
</comment>
<dbReference type="Proteomes" id="UP001162480">
    <property type="component" value="Chromosome 27"/>
</dbReference>
<dbReference type="NCBIfam" id="NF002148">
    <property type="entry name" value="PRK00982.1-2"/>
    <property type="match status" value="1"/>
</dbReference>
<evidence type="ECO:0000256" key="7">
    <source>
        <dbReference type="ARBA" id="ARBA00022553"/>
    </source>
</evidence>
<dbReference type="SUPFAM" id="SSF47336">
    <property type="entry name" value="ACP-like"/>
    <property type="match status" value="1"/>
</dbReference>
<evidence type="ECO:0000256" key="5">
    <source>
        <dbReference type="ARBA" id="ARBA00022450"/>
    </source>
</evidence>
<dbReference type="InterPro" id="IPR003231">
    <property type="entry name" value="ACP"/>
</dbReference>
<evidence type="ECO:0000256" key="3">
    <source>
        <dbReference type="ARBA" id="ARBA00010930"/>
    </source>
</evidence>
<dbReference type="GO" id="GO:0000036">
    <property type="term" value="F:acyl carrier activity"/>
    <property type="evidence" value="ECO:0007669"/>
    <property type="project" value="TreeGrafter"/>
</dbReference>
<protein>
    <recommendedName>
        <fullName evidence="14">Acyl carrier protein</fullName>
    </recommendedName>
</protein>
<sequence length="152" mass="17184">MASVLCKSLRFLTLTSQRLHLRCPSVARTLSTATTSSGQGCISSSFPHTQPVVANKHNSVFPFDVRHLCSKAQDLEDRVMQICRNFDKISVEKLTLDSHFINDLGLDSLDTVEVIMAMEDEFGFEIPDADADRLFRPRDIIQYIADKDDIYE</sequence>
<evidence type="ECO:0000313" key="17">
    <source>
        <dbReference type="Proteomes" id="UP001162480"/>
    </source>
</evidence>
<keyword evidence="6 14" id="KW-0444">Lipid biosynthesis</keyword>
<dbReference type="PANTHER" id="PTHR20863:SF28">
    <property type="entry name" value="ACYL CARRIER PROTEIN, MITOCHONDRIAL"/>
    <property type="match status" value="1"/>
</dbReference>
<keyword evidence="8" id="KW-0276">Fatty acid metabolism</keyword>
<keyword evidence="13 14" id="KW-0275">Fatty acid biosynthesis</keyword>
<dbReference type="Pfam" id="PF00550">
    <property type="entry name" value="PP-binding"/>
    <property type="match status" value="1"/>
</dbReference>
<evidence type="ECO:0000313" key="16">
    <source>
        <dbReference type="EMBL" id="CAI9742166.1"/>
    </source>
</evidence>
<reference evidence="16" key="1">
    <citation type="submission" date="2023-08" db="EMBL/GenBank/DDBJ databases">
        <authorList>
            <person name="Alioto T."/>
            <person name="Alioto T."/>
            <person name="Gomez Garrido J."/>
        </authorList>
    </citation>
    <scope>NUCLEOTIDE SEQUENCE</scope>
</reference>
<dbReference type="InterPro" id="IPR036736">
    <property type="entry name" value="ACP-like_sf"/>
</dbReference>
<dbReference type="GO" id="GO:0005739">
    <property type="term" value="C:mitochondrion"/>
    <property type="evidence" value="ECO:0007669"/>
    <property type="project" value="UniProtKB-SubCell"/>
</dbReference>
<evidence type="ECO:0000256" key="12">
    <source>
        <dbReference type="ARBA" id="ARBA00023128"/>
    </source>
</evidence>
<evidence type="ECO:0000256" key="9">
    <source>
        <dbReference type="ARBA" id="ARBA00022946"/>
    </source>
</evidence>
<keyword evidence="9" id="KW-0809">Transit peptide</keyword>